<evidence type="ECO:0000313" key="6">
    <source>
        <dbReference type="Proteomes" id="UP000271087"/>
    </source>
</evidence>
<name>A0A3P7KAN4_ONCOC</name>
<dbReference type="Pfam" id="PF24611">
    <property type="entry name" value="Spectrin_Anc-1"/>
    <property type="match status" value="1"/>
</dbReference>
<evidence type="ECO:0000256" key="1">
    <source>
        <dbReference type="SAM" id="Coils"/>
    </source>
</evidence>
<feature type="coiled-coil region" evidence="1">
    <location>
        <begin position="141"/>
        <end position="185"/>
    </location>
</feature>
<sequence>DALTDRYNDLSTRVNDKLNHANEQENLLDDIQQQLDCMEQKADDFVNKYIISQDLSIAMEDVNYLRSLLDQIPILAMENITERGLKENLMKKADIVKMKIKNLLIPLEKDIRKEQELMHDMDEIISTLASISDDVIAVDSNIELSQQLENIAQLAEKLRKLRGKIEKLEERLQGSEGMVKRALITDDLFGRVVELQNALDDKREKLTNRAKLYAIIPEINLINEIGEKLAALATFNAIKDEVETQLSLLHSIPTSISDENTVLELDNQLSDINDKTEKLQRLREKVLHASVSELSSEQYDERNVLLSKIDGLLLHAQKNHEYFDEKRIQLLALETICTECKVLYSELENLVKDGQKWLDDSEALPVSYNVTSDALTTLIETAVNLRINKPYIEQCTEPIFAQLWELIDKAKDVQTQLIHRIYVWEQFVKERDSAMVELNDIQKQIREIEGRGRRKIDKMLDDLEALKT</sequence>
<feature type="domain" description="Nuclear anchorage protein 1 spectrin-like repeat" evidence="3">
    <location>
        <begin position="413"/>
        <end position="467"/>
    </location>
</feature>
<feature type="domain" description="Nuclear anchorage protein 1 spectrin repeat" evidence="2">
    <location>
        <begin position="23"/>
        <end position="117"/>
    </location>
</feature>
<accession>A0A3P7KAN4</accession>
<dbReference type="EMBL" id="UYRW01007022">
    <property type="protein sequence ID" value="VDM94712.1"/>
    <property type="molecule type" value="Genomic_DNA"/>
</dbReference>
<organism evidence="5 6">
    <name type="scientific">Onchocerca ochengi</name>
    <name type="common">Filarial nematode worm</name>
    <dbReference type="NCBI Taxonomy" id="42157"/>
    <lineage>
        <taxon>Eukaryota</taxon>
        <taxon>Metazoa</taxon>
        <taxon>Ecdysozoa</taxon>
        <taxon>Nematoda</taxon>
        <taxon>Chromadorea</taxon>
        <taxon>Rhabditida</taxon>
        <taxon>Spirurina</taxon>
        <taxon>Spiruromorpha</taxon>
        <taxon>Filarioidea</taxon>
        <taxon>Onchocercidae</taxon>
        <taxon>Onchocerca</taxon>
    </lineage>
</organism>
<keyword evidence="6" id="KW-1185">Reference proteome</keyword>
<dbReference type="Pfam" id="PF24615">
    <property type="entry name" value="Spectrin_Anc-1_2"/>
    <property type="match status" value="1"/>
</dbReference>
<evidence type="ECO:0000259" key="4">
    <source>
        <dbReference type="Pfam" id="PF24615"/>
    </source>
</evidence>
<evidence type="ECO:0000313" key="5">
    <source>
        <dbReference type="EMBL" id="VDM94712.1"/>
    </source>
</evidence>
<proteinExistence type="predicted"/>
<feature type="coiled-coil region" evidence="1">
    <location>
        <begin position="14"/>
        <end position="48"/>
    </location>
</feature>
<dbReference type="InterPro" id="IPR057134">
    <property type="entry name" value="Spectrin_Anc-1_3"/>
</dbReference>
<dbReference type="Proteomes" id="UP000271087">
    <property type="component" value="Unassembled WGS sequence"/>
</dbReference>
<protein>
    <submittedName>
        <fullName evidence="5">Uncharacterized protein</fullName>
    </submittedName>
</protein>
<evidence type="ECO:0000259" key="3">
    <source>
        <dbReference type="Pfam" id="PF24611"/>
    </source>
</evidence>
<dbReference type="OrthoDB" id="5853932at2759"/>
<keyword evidence="1" id="KW-0175">Coiled coil</keyword>
<gene>
    <name evidence="5" type="ORF">NOO_LOCUS10985</name>
</gene>
<dbReference type="Pfam" id="PF24531">
    <property type="entry name" value="ANC1_spectrin"/>
    <property type="match status" value="1"/>
</dbReference>
<dbReference type="AlphaFoldDB" id="A0A3P7KAN4"/>
<evidence type="ECO:0000259" key="2">
    <source>
        <dbReference type="Pfam" id="PF24531"/>
    </source>
</evidence>
<dbReference type="InterPro" id="IPR057133">
    <property type="entry name" value="Spectrin_Anc-1_2"/>
</dbReference>
<dbReference type="InterPro" id="IPR057132">
    <property type="entry name" value="ANC1_spectrin_dom"/>
</dbReference>
<feature type="non-terminal residue" evidence="5">
    <location>
        <position position="1"/>
    </location>
</feature>
<reference evidence="5 6" key="1">
    <citation type="submission" date="2018-08" db="EMBL/GenBank/DDBJ databases">
        <authorList>
            <person name="Laetsch R D."/>
            <person name="Stevens L."/>
            <person name="Kumar S."/>
            <person name="Blaxter L. M."/>
        </authorList>
    </citation>
    <scope>NUCLEOTIDE SEQUENCE [LARGE SCALE GENOMIC DNA]</scope>
</reference>
<feature type="domain" description="Nuclear anchorage protein 1 spectrin repeat" evidence="4">
    <location>
        <begin position="227"/>
        <end position="329"/>
    </location>
</feature>